<protein>
    <submittedName>
        <fullName evidence="1">Uncharacterized protein</fullName>
    </submittedName>
</protein>
<dbReference type="Proteomes" id="UP000009168">
    <property type="component" value="Unassembled WGS sequence"/>
</dbReference>
<evidence type="ECO:0000313" key="2">
    <source>
        <dbReference type="Proteomes" id="UP000009168"/>
    </source>
</evidence>
<reference evidence="2" key="1">
    <citation type="journal article" date="2006" name="PLoS Biol.">
        <title>Macronuclear genome sequence of the ciliate Tetrahymena thermophila, a model eukaryote.</title>
        <authorList>
            <person name="Eisen J.A."/>
            <person name="Coyne R.S."/>
            <person name="Wu M."/>
            <person name="Wu D."/>
            <person name="Thiagarajan M."/>
            <person name="Wortman J.R."/>
            <person name="Badger J.H."/>
            <person name="Ren Q."/>
            <person name="Amedeo P."/>
            <person name="Jones K.M."/>
            <person name="Tallon L.J."/>
            <person name="Delcher A.L."/>
            <person name="Salzberg S.L."/>
            <person name="Silva J.C."/>
            <person name="Haas B.J."/>
            <person name="Majoros W.H."/>
            <person name="Farzad M."/>
            <person name="Carlton J.M."/>
            <person name="Smith R.K. Jr."/>
            <person name="Garg J."/>
            <person name="Pearlman R.E."/>
            <person name="Karrer K.M."/>
            <person name="Sun L."/>
            <person name="Manning G."/>
            <person name="Elde N.C."/>
            <person name="Turkewitz A.P."/>
            <person name="Asai D.J."/>
            <person name="Wilkes D.E."/>
            <person name="Wang Y."/>
            <person name="Cai H."/>
            <person name="Collins K."/>
            <person name="Stewart B.A."/>
            <person name="Lee S.R."/>
            <person name="Wilamowska K."/>
            <person name="Weinberg Z."/>
            <person name="Ruzzo W.L."/>
            <person name="Wloga D."/>
            <person name="Gaertig J."/>
            <person name="Frankel J."/>
            <person name="Tsao C.-C."/>
            <person name="Gorovsky M.A."/>
            <person name="Keeling P.J."/>
            <person name="Waller R.F."/>
            <person name="Patron N.J."/>
            <person name="Cherry J.M."/>
            <person name="Stover N.A."/>
            <person name="Krieger C.J."/>
            <person name="del Toro C."/>
            <person name="Ryder H.F."/>
            <person name="Williamson S.C."/>
            <person name="Barbeau R.A."/>
            <person name="Hamilton E.P."/>
            <person name="Orias E."/>
        </authorList>
    </citation>
    <scope>NUCLEOTIDE SEQUENCE [LARGE SCALE GENOMIC DNA]</scope>
    <source>
        <strain evidence="2">SB210</strain>
    </source>
</reference>
<accession>W7XJ58</accession>
<dbReference type="InParanoid" id="W7XJ58"/>
<sequence length="92" mass="11584">MHQLHRYQKQYLLSKRRICMVRNFLEHLSLQYYLTQPLFYQNQKEIRFVHCKYESSNLQAFGFLIFEKKTLFRFIQQISFRYSSFIKKKKIF</sequence>
<gene>
    <name evidence="1" type="ORF">TTHERM_000283569</name>
</gene>
<dbReference type="EMBL" id="GG662656">
    <property type="protein sequence ID" value="EWS73874.1"/>
    <property type="molecule type" value="Genomic_DNA"/>
</dbReference>
<dbReference type="GeneID" id="24438190"/>
<dbReference type="AlphaFoldDB" id="W7XJ58"/>
<keyword evidence="2" id="KW-1185">Reference proteome</keyword>
<dbReference type="KEGG" id="tet:TTHERM_000283569"/>
<proteinExistence type="predicted"/>
<organism evidence="1 2">
    <name type="scientific">Tetrahymena thermophila (strain SB210)</name>
    <dbReference type="NCBI Taxonomy" id="312017"/>
    <lineage>
        <taxon>Eukaryota</taxon>
        <taxon>Sar</taxon>
        <taxon>Alveolata</taxon>
        <taxon>Ciliophora</taxon>
        <taxon>Intramacronucleata</taxon>
        <taxon>Oligohymenophorea</taxon>
        <taxon>Hymenostomatida</taxon>
        <taxon>Tetrahymenina</taxon>
        <taxon>Tetrahymenidae</taxon>
        <taxon>Tetrahymena</taxon>
    </lineage>
</organism>
<dbReference type="RefSeq" id="XP_012653621.1">
    <property type="nucleotide sequence ID" value="XM_012798167.1"/>
</dbReference>
<name>W7XJ58_TETTS</name>
<evidence type="ECO:0000313" key="1">
    <source>
        <dbReference type="EMBL" id="EWS73874.1"/>
    </source>
</evidence>